<feature type="compositionally biased region" description="Low complexity" evidence="1">
    <location>
        <begin position="215"/>
        <end position="230"/>
    </location>
</feature>
<dbReference type="Ensembl" id="ENSCINT00000031227.1">
    <property type="protein sequence ID" value="ENSCINP00000030915.1"/>
    <property type="gene ID" value="ENSCING00000019803.1"/>
</dbReference>
<organism evidence="2 3">
    <name type="scientific">Ciona intestinalis</name>
    <name type="common">Transparent sea squirt</name>
    <name type="synonym">Ascidia intestinalis</name>
    <dbReference type="NCBI Taxonomy" id="7719"/>
    <lineage>
        <taxon>Eukaryota</taxon>
        <taxon>Metazoa</taxon>
        <taxon>Chordata</taxon>
        <taxon>Tunicata</taxon>
        <taxon>Ascidiacea</taxon>
        <taxon>Phlebobranchia</taxon>
        <taxon>Cionidae</taxon>
        <taxon>Ciona</taxon>
    </lineage>
</organism>
<reference evidence="2" key="2">
    <citation type="journal article" date="2008" name="Genome Biol.">
        <title>Improved genome assembly and evidence-based global gene model set for the chordate Ciona intestinalis: new insight into intron and operon populations.</title>
        <authorList>
            <person name="Satou Y."/>
            <person name="Mineta K."/>
            <person name="Ogasawara M."/>
            <person name="Sasakura Y."/>
            <person name="Shoguchi E."/>
            <person name="Ueno K."/>
            <person name="Yamada L."/>
            <person name="Matsumoto J."/>
            <person name="Wasserscheid J."/>
            <person name="Dewar K."/>
            <person name="Wiley G.B."/>
            <person name="Macmil S.L."/>
            <person name="Roe B.A."/>
            <person name="Zeller R.W."/>
            <person name="Hastings K.E."/>
            <person name="Lemaire P."/>
            <person name="Lindquist E."/>
            <person name="Endo T."/>
            <person name="Hotta K."/>
            <person name="Inaba K."/>
        </authorList>
    </citation>
    <scope>NUCLEOTIDE SEQUENCE [LARGE SCALE GENOMIC DNA]</scope>
    <source>
        <strain evidence="2">wild type</strain>
    </source>
</reference>
<evidence type="ECO:0000256" key="1">
    <source>
        <dbReference type="SAM" id="MobiDB-lite"/>
    </source>
</evidence>
<evidence type="ECO:0000313" key="2">
    <source>
        <dbReference type="Ensembl" id="ENSCINP00000030915.1"/>
    </source>
</evidence>
<feature type="compositionally biased region" description="Polar residues" evidence="1">
    <location>
        <begin position="242"/>
        <end position="254"/>
    </location>
</feature>
<reference evidence="2" key="3">
    <citation type="submission" date="2025-08" db="UniProtKB">
        <authorList>
            <consortium name="Ensembl"/>
        </authorList>
    </citation>
    <scope>IDENTIFICATION</scope>
</reference>
<feature type="region of interest" description="Disordered" evidence="1">
    <location>
        <begin position="215"/>
        <end position="265"/>
    </location>
</feature>
<protein>
    <submittedName>
        <fullName evidence="2">Uncharacterized protein</fullName>
    </submittedName>
</protein>
<sequence>MPFFSKKAKVKQVKASAGSYVKKDSSKFVKVQPVGSTFRHGPTLQKRSSSALNINNIDNRSNRFQDERLISPTPYNERLVGDPVTTTSAYRPISSVQMRHGGSMPSIPRNVISNVDNEHTVSVMSVPAVVNRNQNNPYHSPENRIPIKPQLGQVRYRTPQYPPHTVSQPHLNRQYAPMPALRSNVGPRLSNHQLGNMFQPKPIQRQVLNHQQVQHLQQQQQQQHSVPQKQNEQQRPVIMQKPPQSQYYHNNSPHSYVPRVRSNNS</sequence>
<dbReference type="EMBL" id="EAAA01000597">
    <property type="status" value="NOT_ANNOTATED_CDS"/>
    <property type="molecule type" value="Genomic_DNA"/>
</dbReference>
<reference evidence="3" key="1">
    <citation type="journal article" date="2002" name="Science">
        <title>The draft genome of Ciona intestinalis: insights into chordate and vertebrate origins.</title>
        <authorList>
            <person name="Dehal P."/>
            <person name="Satou Y."/>
            <person name="Campbell R.K."/>
            <person name="Chapman J."/>
            <person name="Degnan B."/>
            <person name="De Tomaso A."/>
            <person name="Davidson B."/>
            <person name="Di Gregorio A."/>
            <person name="Gelpke M."/>
            <person name="Goodstein D.M."/>
            <person name="Harafuji N."/>
            <person name="Hastings K.E."/>
            <person name="Ho I."/>
            <person name="Hotta K."/>
            <person name="Huang W."/>
            <person name="Kawashima T."/>
            <person name="Lemaire P."/>
            <person name="Martinez D."/>
            <person name="Meinertzhagen I.A."/>
            <person name="Necula S."/>
            <person name="Nonaka M."/>
            <person name="Putnam N."/>
            <person name="Rash S."/>
            <person name="Saiga H."/>
            <person name="Satake M."/>
            <person name="Terry A."/>
            <person name="Yamada L."/>
            <person name="Wang H.G."/>
            <person name="Awazu S."/>
            <person name="Azumi K."/>
            <person name="Boore J."/>
            <person name="Branno M."/>
            <person name="Chin-Bow S."/>
            <person name="DeSantis R."/>
            <person name="Doyle S."/>
            <person name="Francino P."/>
            <person name="Keys D.N."/>
            <person name="Haga S."/>
            <person name="Hayashi H."/>
            <person name="Hino K."/>
            <person name="Imai K.S."/>
            <person name="Inaba K."/>
            <person name="Kano S."/>
            <person name="Kobayashi K."/>
            <person name="Kobayashi M."/>
            <person name="Lee B.I."/>
            <person name="Makabe K.W."/>
            <person name="Manohar C."/>
            <person name="Matassi G."/>
            <person name="Medina M."/>
            <person name="Mochizuki Y."/>
            <person name="Mount S."/>
            <person name="Morishita T."/>
            <person name="Miura S."/>
            <person name="Nakayama A."/>
            <person name="Nishizaka S."/>
            <person name="Nomoto H."/>
            <person name="Ohta F."/>
            <person name="Oishi K."/>
            <person name="Rigoutsos I."/>
            <person name="Sano M."/>
            <person name="Sasaki A."/>
            <person name="Sasakura Y."/>
            <person name="Shoguchi E."/>
            <person name="Shin-i T."/>
            <person name="Spagnuolo A."/>
            <person name="Stainier D."/>
            <person name="Suzuki M.M."/>
            <person name="Tassy O."/>
            <person name="Takatori N."/>
            <person name="Tokuoka M."/>
            <person name="Yagi K."/>
            <person name="Yoshizaki F."/>
            <person name="Wada S."/>
            <person name="Zhang C."/>
            <person name="Hyatt P.D."/>
            <person name="Larimer F."/>
            <person name="Detter C."/>
            <person name="Doggett N."/>
            <person name="Glavina T."/>
            <person name="Hawkins T."/>
            <person name="Richardson P."/>
            <person name="Lucas S."/>
            <person name="Kohara Y."/>
            <person name="Levine M."/>
            <person name="Satoh N."/>
            <person name="Rokhsar D.S."/>
        </authorList>
    </citation>
    <scope>NUCLEOTIDE SEQUENCE [LARGE SCALE GENOMIC DNA]</scope>
</reference>
<dbReference type="AlphaFoldDB" id="H2XMN2"/>
<name>H2XMN2_CIOIN</name>
<dbReference type="HOGENOM" id="CLU_1051810_0_0_1"/>
<reference evidence="2" key="4">
    <citation type="submission" date="2025-09" db="UniProtKB">
        <authorList>
            <consortium name="Ensembl"/>
        </authorList>
    </citation>
    <scope>IDENTIFICATION</scope>
</reference>
<dbReference type="Proteomes" id="UP000008144">
    <property type="component" value="Chromosome 10"/>
</dbReference>
<accession>H2XMN2</accession>
<proteinExistence type="predicted"/>
<dbReference type="InParanoid" id="H2XMN2"/>
<keyword evidence="3" id="KW-1185">Reference proteome</keyword>
<evidence type="ECO:0000313" key="3">
    <source>
        <dbReference type="Proteomes" id="UP000008144"/>
    </source>
</evidence>